<dbReference type="GO" id="GO:0006281">
    <property type="term" value="P:DNA repair"/>
    <property type="evidence" value="ECO:0007669"/>
    <property type="project" value="InterPro"/>
</dbReference>
<dbReference type="GO" id="GO:0003677">
    <property type="term" value="F:DNA binding"/>
    <property type="evidence" value="ECO:0007669"/>
    <property type="project" value="InterPro"/>
</dbReference>
<dbReference type="PANTHER" id="PTHR33055:SF13">
    <property type="entry name" value="TRANSPOSASE"/>
    <property type="match status" value="1"/>
</dbReference>
<sequence>MEAAHLQVKRRFILMDLLKTVFGIDVSSRKSNVCIMVNGQKVDDYAISNDMVGFNQLLDDLKQVTKPQIIFEATGVYSRRLQAFLDMHKLRYVMMNPLEAKRKTKDDLHQNKTDKLDALYLAKLQSEHPQRLAYVQSKEYQELMANNRIYEQASHDLITNRNRLHKAIQLTFPEIEHLMVNPRGKNYWSIVLRFPHPDIVLETKEADIIDFLKGLSGIGKKRANDIMQSLIRLAKVACPAVKKDSAHIRGLEMAINNILSAEEACQTALKEMTKLAPKRDLEILTSIPGIGENTALRIISELGDIRRFNNPSQLNAFVGVDPQVYESGNLTAHLSISKRGTAIGRKVLYLAINQIQSAKKAGNPSHIADYYEKRKRSSETASHKKAAIASIHKLLRTIFALIKNDQLYSYDPKFQE</sequence>
<dbReference type="KEGG" id="lru:HMPREF0538_21026"/>
<dbReference type="GO" id="GO:0004803">
    <property type="term" value="F:transposase activity"/>
    <property type="evidence" value="ECO:0007669"/>
    <property type="project" value="InterPro"/>
</dbReference>
<dbReference type="AlphaFoldDB" id="F8DQL1"/>
<dbReference type="GO" id="GO:0006313">
    <property type="term" value="P:DNA transposition"/>
    <property type="evidence" value="ECO:0007669"/>
    <property type="project" value="InterPro"/>
</dbReference>
<dbReference type="Pfam" id="PF02371">
    <property type="entry name" value="Transposase_20"/>
    <property type="match status" value="1"/>
</dbReference>
<dbReference type="Pfam" id="PF01548">
    <property type="entry name" value="DEDD_Tnp_IS110"/>
    <property type="match status" value="1"/>
</dbReference>
<organism evidence="2 3">
    <name type="scientific">Limosilactobacillus reuteri (strain ATCC 55730 / SD2112)</name>
    <name type="common">Lactobacillus reuteri</name>
    <dbReference type="NCBI Taxonomy" id="491077"/>
    <lineage>
        <taxon>Bacteria</taxon>
        <taxon>Bacillati</taxon>
        <taxon>Bacillota</taxon>
        <taxon>Bacilli</taxon>
        <taxon>Lactobacillales</taxon>
        <taxon>Lactobacillaceae</taxon>
        <taxon>Limosilactobacillus</taxon>
    </lineage>
</organism>
<reference evidence="3" key="1">
    <citation type="submission" date="2011-06" db="EMBL/GenBank/DDBJ databases">
        <title>The complete genome of Lactobacillus reuteri ATCC 55730 / SD2112.</title>
        <authorList>
            <person name="Muzny D."/>
            <person name="Qin X."/>
            <person name="Buhay C."/>
            <person name="Dugan-Rocha S."/>
            <person name="Ding Y."/>
            <person name="Chen G."/>
            <person name="Hawes A."/>
            <person name="Holder M."/>
            <person name="Jhangiani S."/>
            <person name="Johnson A."/>
            <person name="Khan Z."/>
            <person name="Li Z."/>
            <person name="Liu W."/>
            <person name="Liu X."/>
            <person name="Perez L."/>
            <person name="Shen H."/>
            <person name="Wang Q."/>
            <person name="Watt J."/>
            <person name="Xi L."/>
            <person name="Xin Y."/>
            <person name="Zhou J."/>
            <person name="Deng J."/>
            <person name="Jiang H."/>
            <person name="Liu Y."/>
            <person name="Qu J."/>
            <person name="Song X.-Z."/>
            <person name="Zhang L."/>
            <person name="Villasana D."/>
            <person name="Johnson A."/>
            <person name="Liu J."/>
            <person name="Liyanage D."/>
            <person name="Lorensuhewa L."/>
            <person name="Robinson T."/>
            <person name="Song A."/>
            <person name="Song B.-B."/>
            <person name="Dinh H."/>
            <person name="Thornton R."/>
            <person name="Coyle M."/>
            <person name="Francisco L."/>
            <person name="Jackson L."/>
            <person name="Javaid M."/>
            <person name="Korchina V."/>
            <person name="Kovar C."/>
            <person name="Mata R."/>
            <person name="Mathew T."/>
            <person name="Ngo R."/>
            <person name="Nguyen L."/>
            <person name="Nguyen N."/>
            <person name="Okwuonu G."/>
            <person name="Ongeri F."/>
            <person name="Pham C."/>
            <person name="Simmons D."/>
            <person name="Wilczek-Boney K."/>
            <person name="Hale W."/>
            <person name="Jakkamsetti A."/>
            <person name="Pham P."/>
            <person name="Ruth R."/>
            <person name="San Lucas F."/>
            <person name="Warren J."/>
            <person name="Zhang J."/>
            <person name="Zhao Z."/>
            <person name="Zhou C."/>
            <person name="Zhu D."/>
            <person name="Lee S."/>
            <person name="Bess C."/>
            <person name="Blankenburg K."/>
            <person name="Forbes L."/>
            <person name="Fu Q."/>
            <person name="Gubbala S."/>
            <person name="Hirani K."/>
            <person name="Jayaseelan J.C."/>
            <person name="Lara F."/>
            <person name="Munidasa M."/>
            <person name="Palculict T."/>
            <person name="Patil S."/>
            <person name="Pu L.-L."/>
            <person name="Saada N."/>
            <person name="Tang L."/>
            <person name="Weissenberger G."/>
            <person name="Zhu Y."/>
            <person name="Hemphill L."/>
            <person name="Shang Y."/>
            <person name="Youmans B."/>
            <person name="Ayvaz T."/>
            <person name="Ross M."/>
            <person name="Santibanez J."/>
            <person name="Aqrawi P."/>
            <person name="Gross S."/>
            <person name="Joshi V."/>
            <person name="Fowler G."/>
            <person name="Nazareth L."/>
            <person name="Reid J."/>
            <person name="Worley K."/>
            <person name="Petrosino J."/>
            <person name="Highlander S."/>
            <person name="Gibbs R."/>
        </authorList>
    </citation>
    <scope>NUCLEOTIDE SEQUENCE [LARGE SCALE GENOMIC DNA]</scope>
    <source>
        <strain evidence="3">ATCC 55730 / SD2112</strain>
    </source>
</reference>
<evidence type="ECO:0000259" key="1">
    <source>
        <dbReference type="SMART" id="SM00278"/>
    </source>
</evidence>
<accession>F8DQL1</accession>
<dbReference type="InterPro" id="IPR003583">
    <property type="entry name" value="Hlx-hairpin-Hlx_DNA-bd_motif"/>
</dbReference>
<gene>
    <name evidence="2" type="ordered locus">HMPREF0538_21026</name>
</gene>
<evidence type="ECO:0000313" key="2">
    <source>
        <dbReference type="EMBL" id="AEI57237.1"/>
    </source>
</evidence>
<protein>
    <submittedName>
        <fullName evidence="2">Transposase, IS116/IS110/IS902 family</fullName>
    </submittedName>
</protein>
<dbReference type="EMBL" id="CP002844">
    <property type="protein sequence ID" value="AEI57237.1"/>
    <property type="molecule type" value="Genomic_DNA"/>
</dbReference>
<dbReference type="Gene3D" id="1.10.150.20">
    <property type="entry name" value="5' to 3' exonuclease, C-terminal subdomain"/>
    <property type="match status" value="1"/>
</dbReference>
<dbReference type="Proteomes" id="UP000001924">
    <property type="component" value="Chromosome"/>
</dbReference>
<feature type="domain" description="Helix-hairpin-helix DNA-binding motif class 1" evidence="1">
    <location>
        <begin position="210"/>
        <end position="229"/>
    </location>
</feature>
<dbReference type="NCBIfam" id="NF033542">
    <property type="entry name" value="transpos_IS110"/>
    <property type="match status" value="1"/>
</dbReference>
<feature type="domain" description="Helix-hairpin-helix DNA-binding motif class 1" evidence="1">
    <location>
        <begin position="282"/>
        <end position="301"/>
    </location>
</feature>
<evidence type="ECO:0000313" key="3">
    <source>
        <dbReference type="Proteomes" id="UP000001924"/>
    </source>
</evidence>
<dbReference type="PANTHER" id="PTHR33055">
    <property type="entry name" value="TRANSPOSASE FOR INSERTION SEQUENCE ELEMENT IS1111A"/>
    <property type="match status" value="1"/>
</dbReference>
<dbReference type="InterPro" id="IPR002525">
    <property type="entry name" value="Transp_IS110-like_N"/>
</dbReference>
<proteinExistence type="predicted"/>
<dbReference type="InterPro" id="IPR003346">
    <property type="entry name" value="Transposase_20"/>
</dbReference>
<dbReference type="InterPro" id="IPR047650">
    <property type="entry name" value="Transpos_IS110"/>
</dbReference>
<name>F8DQL1_LIMRS</name>
<dbReference type="HOGENOM" id="CLU_036902_4_8_9"/>
<dbReference type="SMART" id="SM00278">
    <property type="entry name" value="HhH1"/>
    <property type="match status" value="2"/>
</dbReference>